<proteinExistence type="predicted"/>
<evidence type="ECO:0000313" key="9">
    <source>
        <dbReference type="Proteomes" id="UP000075886"/>
    </source>
</evidence>
<keyword evidence="9" id="KW-1185">Reference proteome</keyword>
<sequence>MQYKCGTDQTADRCTVHTAKQTLIVHNVKMISTRFGGFLRHVRHTGGAQRFLSTYTYKDGIGTIMLDNEKTLNSLSLEMMNSIQSHIVANQHQVELRCFILAAKGRVFSAGHNLKELTTEQGPDRHKQVFHKCSELVDTIRAAPVPVIAQVDGLAAAAGCQIVASCDIAICSDISTFSTPGANFGIFCSTPGVAVVRAIPRMRASYMLLTGLPITAAEALEAGLVSKVVAKDRLHEEVSNVCKAIASKSRSVISLGKKFFYKQIALDVSSAYVLGEQVMVDNLATTDGREGIRSFVEKRPPRWTHKE</sequence>
<dbReference type="Pfam" id="PF00378">
    <property type="entry name" value="ECH_1"/>
    <property type="match status" value="1"/>
</dbReference>
<keyword evidence="2" id="KW-0276">Fatty acid metabolism</keyword>
<dbReference type="CDD" id="cd06558">
    <property type="entry name" value="crotonase-like"/>
    <property type="match status" value="1"/>
</dbReference>
<keyword evidence="4" id="KW-0443">Lipid metabolism</keyword>
<comment type="subcellular location">
    <subcellularLocation>
        <location evidence="1">Mitochondrion</location>
    </subcellularLocation>
</comment>
<evidence type="ECO:0000256" key="7">
    <source>
        <dbReference type="ARBA" id="ARBA00040545"/>
    </source>
</evidence>
<dbReference type="STRING" id="69004.A0A182QRW5"/>
<dbReference type="Gene3D" id="3.90.226.10">
    <property type="entry name" value="2-enoyl-CoA Hydratase, Chain A, domain 1"/>
    <property type="match status" value="1"/>
</dbReference>
<dbReference type="InterPro" id="IPR052377">
    <property type="entry name" value="Mitochondrial_ECH-domain"/>
</dbReference>
<evidence type="ECO:0000256" key="5">
    <source>
        <dbReference type="ARBA" id="ARBA00023128"/>
    </source>
</evidence>
<dbReference type="Gene3D" id="1.10.12.10">
    <property type="entry name" value="Lyase 2-enoyl-coa Hydratase, Chain A, domain 2"/>
    <property type="match status" value="1"/>
</dbReference>
<dbReference type="GO" id="GO:0005739">
    <property type="term" value="C:mitochondrion"/>
    <property type="evidence" value="ECO:0007669"/>
    <property type="project" value="UniProtKB-SubCell"/>
</dbReference>
<organism evidence="8 9">
    <name type="scientific">Anopheles farauti</name>
    <dbReference type="NCBI Taxonomy" id="69004"/>
    <lineage>
        <taxon>Eukaryota</taxon>
        <taxon>Metazoa</taxon>
        <taxon>Ecdysozoa</taxon>
        <taxon>Arthropoda</taxon>
        <taxon>Hexapoda</taxon>
        <taxon>Insecta</taxon>
        <taxon>Pterygota</taxon>
        <taxon>Neoptera</taxon>
        <taxon>Endopterygota</taxon>
        <taxon>Diptera</taxon>
        <taxon>Nematocera</taxon>
        <taxon>Culicoidea</taxon>
        <taxon>Culicidae</taxon>
        <taxon>Anophelinae</taxon>
        <taxon>Anopheles</taxon>
    </lineage>
</organism>
<dbReference type="InterPro" id="IPR029045">
    <property type="entry name" value="ClpP/crotonase-like_dom_sf"/>
</dbReference>
<dbReference type="AlphaFoldDB" id="A0A182QRW5"/>
<evidence type="ECO:0000256" key="6">
    <source>
        <dbReference type="ARBA" id="ARBA00037410"/>
    </source>
</evidence>
<dbReference type="Proteomes" id="UP000075886">
    <property type="component" value="Unassembled WGS sequence"/>
</dbReference>
<keyword evidence="3" id="KW-0809">Transit peptide</keyword>
<protein>
    <recommendedName>
        <fullName evidence="7">Enoyl-CoA hydratase domain-containing protein 3, mitochondrial</fullName>
    </recommendedName>
</protein>
<evidence type="ECO:0000256" key="1">
    <source>
        <dbReference type="ARBA" id="ARBA00004173"/>
    </source>
</evidence>
<dbReference type="VEuPathDB" id="VectorBase:AFAF015647"/>
<reference evidence="9" key="1">
    <citation type="submission" date="2014-01" db="EMBL/GenBank/DDBJ databases">
        <title>The Genome Sequence of Anopheles farauti FAR1 (V2).</title>
        <authorList>
            <consortium name="The Broad Institute Genomics Platform"/>
            <person name="Neafsey D.E."/>
            <person name="Besansky N."/>
            <person name="Howell P."/>
            <person name="Walton C."/>
            <person name="Young S.K."/>
            <person name="Zeng Q."/>
            <person name="Gargeya S."/>
            <person name="Fitzgerald M."/>
            <person name="Haas B."/>
            <person name="Abouelleil A."/>
            <person name="Allen A.W."/>
            <person name="Alvarado L."/>
            <person name="Arachchi H.M."/>
            <person name="Berlin A.M."/>
            <person name="Chapman S.B."/>
            <person name="Gainer-Dewar J."/>
            <person name="Goldberg J."/>
            <person name="Griggs A."/>
            <person name="Gujja S."/>
            <person name="Hansen M."/>
            <person name="Howarth C."/>
            <person name="Imamovic A."/>
            <person name="Ireland A."/>
            <person name="Larimer J."/>
            <person name="McCowan C."/>
            <person name="Murphy C."/>
            <person name="Pearson M."/>
            <person name="Poon T.W."/>
            <person name="Priest M."/>
            <person name="Roberts A."/>
            <person name="Saif S."/>
            <person name="Shea T."/>
            <person name="Sisk P."/>
            <person name="Sykes S."/>
            <person name="Wortman J."/>
            <person name="Nusbaum C."/>
            <person name="Birren B."/>
        </authorList>
    </citation>
    <scope>NUCLEOTIDE SEQUENCE [LARGE SCALE GENOMIC DNA]</scope>
    <source>
        <strain evidence="9">FAR1</strain>
    </source>
</reference>
<accession>A0A182QRW5</accession>
<dbReference type="PANTHER" id="PTHR43602">
    <property type="match status" value="1"/>
</dbReference>
<evidence type="ECO:0000256" key="3">
    <source>
        <dbReference type="ARBA" id="ARBA00022946"/>
    </source>
</evidence>
<evidence type="ECO:0000256" key="2">
    <source>
        <dbReference type="ARBA" id="ARBA00022832"/>
    </source>
</evidence>
<dbReference type="PANTHER" id="PTHR43602:SF1">
    <property type="entry name" value="ENOYL-COA HYDRATASE DOMAIN-CONTAINING PROTEIN 3, MITOCHONDRIAL"/>
    <property type="match status" value="1"/>
</dbReference>
<evidence type="ECO:0000256" key="4">
    <source>
        <dbReference type="ARBA" id="ARBA00023098"/>
    </source>
</evidence>
<name>A0A182QRW5_9DIPT</name>
<dbReference type="GO" id="GO:0016836">
    <property type="term" value="F:hydro-lyase activity"/>
    <property type="evidence" value="ECO:0007669"/>
    <property type="project" value="TreeGrafter"/>
</dbReference>
<dbReference type="InterPro" id="IPR001753">
    <property type="entry name" value="Enoyl-CoA_hydra/iso"/>
</dbReference>
<dbReference type="SUPFAM" id="SSF52096">
    <property type="entry name" value="ClpP/crotonase"/>
    <property type="match status" value="1"/>
</dbReference>
<dbReference type="EnsemblMetazoa" id="AFAF015647-RA">
    <property type="protein sequence ID" value="AFAF015647-PA"/>
    <property type="gene ID" value="AFAF015647"/>
</dbReference>
<dbReference type="EMBL" id="AXCN02001759">
    <property type="status" value="NOT_ANNOTATED_CDS"/>
    <property type="molecule type" value="Genomic_DNA"/>
</dbReference>
<dbReference type="InterPro" id="IPR014748">
    <property type="entry name" value="Enoyl-CoA_hydra_C"/>
</dbReference>
<comment type="function">
    <text evidence="6">May play a role in fatty acid biosynthesis and insulin sensitivity.</text>
</comment>
<dbReference type="GO" id="GO:0006631">
    <property type="term" value="P:fatty acid metabolic process"/>
    <property type="evidence" value="ECO:0007669"/>
    <property type="project" value="UniProtKB-KW"/>
</dbReference>
<evidence type="ECO:0000313" key="8">
    <source>
        <dbReference type="EnsemblMetazoa" id="AFAF015647-PA"/>
    </source>
</evidence>
<reference evidence="8" key="2">
    <citation type="submission" date="2020-05" db="UniProtKB">
        <authorList>
            <consortium name="EnsemblMetazoa"/>
        </authorList>
    </citation>
    <scope>IDENTIFICATION</scope>
    <source>
        <strain evidence="8">FAR1</strain>
    </source>
</reference>
<keyword evidence="5" id="KW-0496">Mitochondrion</keyword>